<dbReference type="PANTHER" id="PTHR18829:SF0">
    <property type="entry name" value="PROTEIN YAE1 HOMOLOG"/>
    <property type="match status" value="1"/>
</dbReference>
<comment type="function">
    <text evidence="1">The complex LTO1:YAE1 may function as a target specific adapter that probably recruits apo-RPLI1 to the cytosolic iron-sulfur protein assembly (CIA) complex machinery. May be required for biogenesis of the large ribosomal subunit and initiation of translation.</text>
</comment>
<keyword evidence="8" id="KW-0963">Cytoplasm</keyword>
<comment type="subcellular location">
    <subcellularLocation>
        <location evidence="3">Cytoplasm</location>
    </subcellularLocation>
    <subcellularLocation>
        <location evidence="2">Nucleus</location>
    </subcellularLocation>
</comment>
<evidence type="ECO:0000256" key="4">
    <source>
        <dbReference type="ARBA" id="ARBA00007096"/>
    </source>
</evidence>
<evidence type="ECO:0000256" key="5">
    <source>
        <dbReference type="ARBA" id="ARBA00011427"/>
    </source>
</evidence>
<name>A0A4U0WB63_9PEZI</name>
<evidence type="ECO:0000256" key="3">
    <source>
        <dbReference type="ARBA" id="ARBA00004496"/>
    </source>
</evidence>
<accession>A0A4U0WB63</accession>
<dbReference type="GO" id="GO:0005634">
    <property type="term" value="C:nucleus"/>
    <property type="evidence" value="ECO:0007669"/>
    <property type="project" value="UniProtKB-SubCell"/>
</dbReference>
<comment type="subunit">
    <text evidence="5">May form a complex with LTO1.</text>
</comment>
<dbReference type="OrthoDB" id="20086at2759"/>
<comment type="caution">
    <text evidence="12">The sequence shown here is derived from an EMBL/GenBank/DDBJ whole genome shotgun (WGS) entry which is preliminary data.</text>
</comment>
<feature type="compositionally biased region" description="Polar residues" evidence="10">
    <location>
        <begin position="26"/>
        <end position="41"/>
    </location>
</feature>
<dbReference type="Pfam" id="PF09811">
    <property type="entry name" value="Yae1_N"/>
    <property type="match status" value="1"/>
</dbReference>
<evidence type="ECO:0000259" key="11">
    <source>
        <dbReference type="Pfam" id="PF09811"/>
    </source>
</evidence>
<dbReference type="InterPro" id="IPR038881">
    <property type="entry name" value="Yae1-like"/>
</dbReference>
<sequence length="219" mass="22717">MLRDTPPLHTPGLDFALPLPIPGSAPPNNQLDDIFGSSPSSHAGGVAPTHASTEPSDIPRLRSIHVTAGYRDGIASAKAAAVQAGFDEGFALGAVLGLRAGAVLGVLEGCVSAVSGGAKSELGSRGRVEACGEARELLGAARKALSVGSVMGRDWFDEDGIWTFAVEGEDVTFAEVADAHPLVKRWTSVVEALAKRWHVDLDVLREEEGDGEKATTADV</sequence>
<evidence type="ECO:0000313" key="12">
    <source>
        <dbReference type="EMBL" id="TKA59578.1"/>
    </source>
</evidence>
<keyword evidence="9" id="KW-0539">Nucleus</keyword>
<dbReference type="PANTHER" id="PTHR18829">
    <property type="entry name" value="PROTEIN YAE1 HOMOLOG"/>
    <property type="match status" value="1"/>
</dbReference>
<dbReference type="STRING" id="331657.A0A4U0WB63"/>
<evidence type="ECO:0000256" key="1">
    <source>
        <dbReference type="ARBA" id="ARBA00003836"/>
    </source>
</evidence>
<proteinExistence type="inferred from homology"/>
<protein>
    <recommendedName>
        <fullName evidence="7">Protein YAE1</fullName>
    </recommendedName>
    <alternativeName>
        <fullName evidence="6">Protein yae1</fullName>
    </alternativeName>
</protein>
<dbReference type="EMBL" id="NAJN01001976">
    <property type="protein sequence ID" value="TKA59578.1"/>
    <property type="molecule type" value="Genomic_DNA"/>
</dbReference>
<reference evidence="12 13" key="1">
    <citation type="submission" date="2017-03" db="EMBL/GenBank/DDBJ databases">
        <title>Genomes of endolithic fungi from Antarctica.</title>
        <authorList>
            <person name="Coleine C."/>
            <person name="Masonjones S."/>
            <person name="Stajich J.E."/>
        </authorList>
    </citation>
    <scope>NUCLEOTIDE SEQUENCE [LARGE SCALE GENOMIC DNA]</scope>
    <source>
        <strain evidence="12 13">CCFEE 5187</strain>
    </source>
</reference>
<dbReference type="Proteomes" id="UP000308768">
    <property type="component" value="Unassembled WGS sequence"/>
</dbReference>
<feature type="region of interest" description="Disordered" evidence="10">
    <location>
        <begin position="1"/>
        <end position="58"/>
    </location>
</feature>
<evidence type="ECO:0000256" key="9">
    <source>
        <dbReference type="ARBA" id="ARBA00023242"/>
    </source>
</evidence>
<keyword evidence="13" id="KW-1185">Reference proteome</keyword>
<evidence type="ECO:0000313" key="13">
    <source>
        <dbReference type="Proteomes" id="UP000308768"/>
    </source>
</evidence>
<dbReference type="GO" id="GO:0005737">
    <property type="term" value="C:cytoplasm"/>
    <property type="evidence" value="ECO:0007669"/>
    <property type="project" value="UniProtKB-SubCell"/>
</dbReference>
<evidence type="ECO:0000256" key="7">
    <source>
        <dbReference type="ARBA" id="ARBA00018400"/>
    </source>
</evidence>
<evidence type="ECO:0000256" key="8">
    <source>
        <dbReference type="ARBA" id="ARBA00022490"/>
    </source>
</evidence>
<feature type="domain" description="Essential protein Yae1 N-terminal" evidence="11">
    <location>
        <begin position="69"/>
        <end position="107"/>
    </location>
</feature>
<organism evidence="12 13">
    <name type="scientific">Cryomyces minteri</name>
    <dbReference type="NCBI Taxonomy" id="331657"/>
    <lineage>
        <taxon>Eukaryota</taxon>
        <taxon>Fungi</taxon>
        <taxon>Dikarya</taxon>
        <taxon>Ascomycota</taxon>
        <taxon>Pezizomycotina</taxon>
        <taxon>Dothideomycetes</taxon>
        <taxon>Dothideomycetes incertae sedis</taxon>
        <taxon>Cryomyces</taxon>
    </lineage>
</organism>
<evidence type="ECO:0000256" key="10">
    <source>
        <dbReference type="SAM" id="MobiDB-lite"/>
    </source>
</evidence>
<gene>
    <name evidence="12" type="ORF">B0A49_10913</name>
</gene>
<dbReference type="InterPro" id="IPR019191">
    <property type="entry name" value="Essential_protein_Yae1_N"/>
</dbReference>
<dbReference type="AlphaFoldDB" id="A0A4U0WB63"/>
<comment type="similarity">
    <text evidence="4">Belongs to the YAE1 family.</text>
</comment>
<evidence type="ECO:0000256" key="2">
    <source>
        <dbReference type="ARBA" id="ARBA00004123"/>
    </source>
</evidence>
<evidence type="ECO:0000256" key="6">
    <source>
        <dbReference type="ARBA" id="ARBA00017286"/>
    </source>
</evidence>